<evidence type="ECO:0000313" key="2">
    <source>
        <dbReference type="EMBL" id="CAA2630954.1"/>
    </source>
</evidence>
<dbReference type="AlphaFoldDB" id="A0A7I8JJ54"/>
<proteinExistence type="predicted"/>
<gene>
    <name evidence="2" type="ORF">SI7747_13016600</name>
</gene>
<name>A0A7I8JJ54_SPIIN</name>
<dbReference type="Proteomes" id="UP001189122">
    <property type="component" value="Unassembled WGS sequence"/>
</dbReference>
<evidence type="ECO:0000313" key="3">
    <source>
        <dbReference type="Proteomes" id="UP001189122"/>
    </source>
</evidence>
<reference evidence="2 3" key="1">
    <citation type="submission" date="2019-12" db="EMBL/GenBank/DDBJ databases">
        <authorList>
            <person name="Scholz U."/>
            <person name="Mascher M."/>
            <person name="Fiebig A."/>
        </authorList>
    </citation>
    <scope>NUCLEOTIDE SEQUENCE</scope>
</reference>
<organism evidence="2">
    <name type="scientific">Spirodela intermedia</name>
    <name type="common">Intermediate duckweed</name>
    <dbReference type="NCBI Taxonomy" id="51605"/>
    <lineage>
        <taxon>Eukaryota</taxon>
        <taxon>Viridiplantae</taxon>
        <taxon>Streptophyta</taxon>
        <taxon>Embryophyta</taxon>
        <taxon>Tracheophyta</taxon>
        <taxon>Spermatophyta</taxon>
        <taxon>Magnoliopsida</taxon>
        <taxon>Liliopsida</taxon>
        <taxon>Araceae</taxon>
        <taxon>Lemnoideae</taxon>
        <taxon>Spirodela</taxon>
    </lineage>
</organism>
<evidence type="ECO:0000256" key="1">
    <source>
        <dbReference type="SAM" id="MobiDB-lite"/>
    </source>
</evidence>
<feature type="region of interest" description="Disordered" evidence="1">
    <location>
        <begin position="1"/>
        <end position="23"/>
    </location>
</feature>
<sequence>MKEKALSMRPPLHPLLSESQSTSSCSDSVVKFPVTIWLIPSTAATVEKAQQLPEIPGGGGPPLLAALTFTPRYMALNSS</sequence>
<accession>A0A7I8JJ54</accession>
<dbReference type="EMBL" id="CACRZD030000013">
    <property type="protein sequence ID" value="CAA6670197.1"/>
    <property type="molecule type" value="Genomic_DNA"/>
</dbReference>
<dbReference type="EMBL" id="LR743600">
    <property type="protein sequence ID" value="CAA2630954.1"/>
    <property type="molecule type" value="Genomic_DNA"/>
</dbReference>
<keyword evidence="3" id="KW-1185">Reference proteome</keyword>
<protein>
    <submittedName>
        <fullName evidence="2">Uncharacterized protein</fullName>
    </submittedName>
</protein>